<evidence type="ECO:0000256" key="5">
    <source>
        <dbReference type="ARBA" id="ARBA00023004"/>
    </source>
</evidence>
<evidence type="ECO:0000256" key="2">
    <source>
        <dbReference type="ARBA" id="ARBA00022617"/>
    </source>
</evidence>
<dbReference type="InterPro" id="IPR036396">
    <property type="entry name" value="Cyt_P450_sf"/>
</dbReference>
<dbReference type="EMBL" id="CP104003">
    <property type="protein sequence ID" value="UWM55759.1"/>
    <property type="molecule type" value="Genomic_DNA"/>
</dbReference>
<dbReference type="PRINTS" id="PR00385">
    <property type="entry name" value="P450"/>
</dbReference>
<dbReference type="Proteomes" id="UP001057580">
    <property type="component" value="Chromosome"/>
</dbReference>
<dbReference type="InterPro" id="IPR002401">
    <property type="entry name" value="Cyt_P450_E_grp-I"/>
</dbReference>
<dbReference type="Pfam" id="PF00067">
    <property type="entry name" value="p450"/>
    <property type="match status" value="1"/>
</dbReference>
<dbReference type="PROSITE" id="PS00086">
    <property type="entry name" value="CYTOCHROME_P450"/>
    <property type="match status" value="1"/>
</dbReference>
<sequence>MASPPTPPGHPVLGNTVQYLRDPAGFHAEHVDRLGDVVRVDLAGRSFHYVTHPEDVKRILVDDRDDFRKASAVRETSGSFGSEGLFFTEGEQWRRQRTLSQPAFYRERVEEYASFAVEGARSLAEDWVDGQRVRLDEESKALTLAVLARTLFGVDVDEDPETARVVRETADAINERLDATSLVTFLPNWVPTPQDRRFRSQLDTFEATVADLVAARRADPDPPPDLLTFFVRARDDGDLTARELADQLVTFLFAGHETTSLALTYTCYLLADHPEVQARVHEELTASVDGEPTVDEFPALAYTSAVIEESLRLFPPVYMVLREPTREVRLRGYALNPGDTLVLPQRIVQRDPRWWDAPDEFRPERWLGDEDPHGHEYAYFPFGGGPRHCIGMRFARLELTAALATLCRRVRFEDPPGELPLSFAVTLQPGTDVELTVRER</sequence>
<accession>A0A9E7UCF8</accession>
<keyword evidence="5 7" id="KW-0408">Iron</keyword>
<dbReference type="GeneID" id="74941876"/>
<keyword evidence="9" id="KW-1185">Reference proteome</keyword>
<dbReference type="AlphaFoldDB" id="A0A9E7UCF8"/>
<gene>
    <name evidence="8" type="ORF">N0B31_05600</name>
</gene>
<name>A0A9E7UCF8_9EURY</name>
<dbReference type="InterPro" id="IPR050196">
    <property type="entry name" value="Cytochrome_P450_Monoox"/>
</dbReference>
<keyword evidence="4 7" id="KW-0560">Oxidoreductase</keyword>
<keyword evidence="2 7" id="KW-0349">Heme</keyword>
<reference evidence="8" key="1">
    <citation type="submission" date="2022-09" db="EMBL/GenBank/DDBJ databases">
        <title>Diverse halophilic archaea isolated from saline environments.</title>
        <authorList>
            <person name="Cui H.-L."/>
        </authorList>
    </citation>
    <scope>NUCLEOTIDE SEQUENCE</scope>
    <source>
        <strain evidence="8">ZS-35-S2</strain>
    </source>
</reference>
<dbReference type="GO" id="GO:0004497">
    <property type="term" value="F:monooxygenase activity"/>
    <property type="evidence" value="ECO:0007669"/>
    <property type="project" value="UniProtKB-KW"/>
</dbReference>
<dbReference type="KEGG" id="ssai:N0B31_05600"/>
<dbReference type="RefSeq" id="WP_260594870.1">
    <property type="nucleotide sequence ID" value="NZ_CP104003.1"/>
</dbReference>
<keyword evidence="3 7" id="KW-0479">Metal-binding</keyword>
<dbReference type="PANTHER" id="PTHR24291:SF50">
    <property type="entry name" value="BIFUNCTIONAL ALBAFLAVENONE MONOOXYGENASE_TERPENE SYNTHASE"/>
    <property type="match status" value="1"/>
</dbReference>
<comment type="similarity">
    <text evidence="1 7">Belongs to the cytochrome P450 family.</text>
</comment>
<evidence type="ECO:0000256" key="7">
    <source>
        <dbReference type="RuleBase" id="RU000461"/>
    </source>
</evidence>
<dbReference type="InterPro" id="IPR017972">
    <property type="entry name" value="Cyt_P450_CS"/>
</dbReference>
<evidence type="ECO:0000313" key="9">
    <source>
        <dbReference type="Proteomes" id="UP001057580"/>
    </source>
</evidence>
<evidence type="ECO:0000256" key="3">
    <source>
        <dbReference type="ARBA" id="ARBA00022723"/>
    </source>
</evidence>
<dbReference type="InterPro" id="IPR001128">
    <property type="entry name" value="Cyt_P450"/>
</dbReference>
<protein>
    <submittedName>
        <fullName evidence="8">Cytochrome P450</fullName>
    </submittedName>
</protein>
<evidence type="ECO:0000256" key="6">
    <source>
        <dbReference type="ARBA" id="ARBA00023033"/>
    </source>
</evidence>
<keyword evidence="6 7" id="KW-0503">Monooxygenase</keyword>
<dbReference type="GO" id="GO:0005506">
    <property type="term" value="F:iron ion binding"/>
    <property type="evidence" value="ECO:0007669"/>
    <property type="project" value="InterPro"/>
</dbReference>
<evidence type="ECO:0000256" key="4">
    <source>
        <dbReference type="ARBA" id="ARBA00023002"/>
    </source>
</evidence>
<organism evidence="8 9">
    <name type="scientific">Salinirubellus salinus</name>
    <dbReference type="NCBI Taxonomy" id="1364945"/>
    <lineage>
        <taxon>Archaea</taxon>
        <taxon>Methanobacteriati</taxon>
        <taxon>Methanobacteriota</taxon>
        <taxon>Stenosarchaea group</taxon>
        <taxon>Halobacteria</taxon>
        <taxon>Halobacteriales</taxon>
        <taxon>Natronomonadaceae</taxon>
        <taxon>Salinirubellus</taxon>
    </lineage>
</organism>
<dbReference type="GO" id="GO:0020037">
    <property type="term" value="F:heme binding"/>
    <property type="evidence" value="ECO:0007669"/>
    <property type="project" value="InterPro"/>
</dbReference>
<evidence type="ECO:0000256" key="1">
    <source>
        <dbReference type="ARBA" id="ARBA00010617"/>
    </source>
</evidence>
<dbReference type="Gene3D" id="1.10.630.10">
    <property type="entry name" value="Cytochrome P450"/>
    <property type="match status" value="1"/>
</dbReference>
<proteinExistence type="inferred from homology"/>
<dbReference type="PRINTS" id="PR00463">
    <property type="entry name" value="EP450I"/>
</dbReference>
<evidence type="ECO:0000313" key="8">
    <source>
        <dbReference type="EMBL" id="UWM55759.1"/>
    </source>
</evidence>
<dbReference type="GO" id="GO:0016705">
    <property type="term" value="F:oxidoreductase activity, acting on paired donors, with incorporation or reduction of molecular oxygen"/>
    <property type="evidence" value="ECO:0007669"/>
    <property type="project" value="InterPro"/>
</dbReference>
<dbReference type="PANTHER" id="PTHR24291">
    <property type="entry name" value="CYTOCHROME P450 FAMILY 4"/>
    <property type="match status" value="1"/>
</dbReference>
<dbReference type="SUPFAM" id="SSF48264">
    <property type="entry name" value="Cytochrome P450"/>
    <property type="match status" value="1"/>
</dbReference>